<dbReference type="Pfam" id="PF19059">
    <property type="entry name" value="DUF5755"/>
    <property type="match status" value="1"/>
</dbReference>
<accession>A0A6C0F9I3</accession>
<evidence type="ECO:0000313" key="2">
    <source>
        <dbReference type="EMBL" id="QHT37229.1"/>
    </source>
</evidence>
<sequence>MYYLNMVNCRLSFNLTLLFFVINLIILYNIATNTKKINRKKQKPMYIRKQRQIKHMPINIPTQSIKPYSQIGILHNNNKILPLMGRQVHSGSYKWNYHTMTNNHIPIRIPLENNGKNCEGANGCKELYSNDTIYLPEYNDKFTIKLYDKTPRYIPYI</sequence>
<reference evidence="2" key="1">
    <citation type="journal article" date="2020" name="Nature">
        <title>Giant virus diversity and host interactions through global metagenomics.</title>
        <authorList>
            <person name="Schulz F."/>
            <person name="Roux S."/>
            <person name="Paez-Espino D."/>
            <person name="Jungbluth S."/>
            <person name="Walsh D.A."/>
            <person name="Denef V.J."/>
            <person name="McMahon K.D."/>
            <person name="Konstantinidis K.T."/>
            <person name="Eloe-Fadrosh E.A."/>
            <person name="Kyrpides N.C."/>
            <person name="Woyke T."/>
        </authorList>
    </citation>
    <scope>NUCLEOTIDE SEQUENCE</scope>
    <source>
        <strain evidence="2">GVMAG-S-ERX555967-131</strain>
    </source>
</reference>
<keyword evidence="1" id="KW-1133">Transmembrane helix</keyword>
<dbReference type="EMBL" id="MN738791">
    <property type="protein sequence ID" value="QHT37229.1"/>
    <property type="molecule type" value="Genomic_DNA"/>
</dbReference>
<organism evidence="2">
    <name type="scientific">viral metagenome</name>
    <dbReference type="NCBI Taxonomy" id="1070528"/>
    <lineage>
        <taxon>unclassified sequences</taxon>
        <taxon>metagenomes</taxon>
        <taxon>organismal metagenomes</taxon>
    </lineage>
</organism>
<dbReference type="AlphaFoldDB" id="A0A6C0F9I3"/>
<protein>
    <submittedName>
        <fullName evidence="2">Uncharacterized protein</fullName>
    </submittedName>
</protein>
<dbReference type="InterPro" id="IPR043929">
    <property type="entry name" value="DUF5755"/>
</dbReference>
<name>A0A6C0F9I3_9ZZZZ</name>
<feature type="transmembrane region" description="Helical" evidence="1">
    <location>
        <begin position="12"/>
        <end position="31"/>
    </location>
</feature>
<keyword evidence="1" id="KW-0472">Membrane</keyword>
<keyword evidence="1" id="KW-0812">Transmembrane</keyword>
<proteinExistence type="predicted"/>
<evidence type="ECO:0000256" key="1">
    <source>
        <dbReference type="SAM" id="Phobius"/>
    </source>
</evidence>